<gene>
    <name evidence="1" type="ORF">SAMN05660691_01186</name>
</gene>
<dbReference type="GO" id="GO:0016301">
    <property type="term" value="F:kinase activity"/>
    <property type="evidence" value="ECO:0007669"/>
    <property type="project" value="UniProtKB-KW"/>
</dbReference>
<organism evidence="1 2">
    <name type="scientific">Rheinheimera pacifica</name>
    <dbReference type="NCBI Taxonomy" id="173990"/>
    <lineage>
        <taxon>Bacteria</taxon>
        <taxon>Pseudomonadati</taxon>
        <taxon>Pseudomonadota</taxon>
        <taxon>Gammaproteobacteria</taxon>
        <taxon>Chromatiales</taxon>
        <taxon>Chromatiaceae</taxon>
        <taxon>Rheinheimera</taxon>
    </lineage>
</organism>
<protein>
    <submittedName>
        <fullName evidence="1">Serine/threonine-protein kinase HipA</fullName>
    </submittedName>
</protein>
<proteinExistence type="predicted"/>
<keyword evidence="1" id="KW-0418">Kinase</keyword>
<dbReference type="AlphaFoldDB" id="A0A1H6KKU7"/>
<name>A0A1H6KKU7_9GAMM</name>
<dbReference type="EMBL" id="FNXF01000003">
    <property type="protein sequence ID" value="SEH74331.1"/>
    <property type="molecule type" value="Genomic_DNA"/>
</dbReference>
<dbReference type="RefSeq" id="WP_092791266.1">
    <property type="nucleotide sequence ID" value="NZ_FNXF01000003.1"/>
</dbReference>
<reference evidence="2" key="1">
    <citation type="submission" date="2016-10" db="EMBL/GenBank/DDBJ databases">
        <authorList>
            <person name="Varghese N."/>
            <person name="Submissions S."/>
        </authorList>
    </citation>
    <scope>NUCLEOTIDE SEQUENCE [LARGE SCALE GENOMIC DNA]</scope>
    <source>
        <strain evidence="2">DSM 17616</strain>
    </source>
</reference>
<keyword evidence="1" id="KW-0808">Transferase</keyword>
<dbReference type="OrthoDB" id="9805913at2"/>
<dbReference type="Proteomes" id="UP000199371">
    <property type="component" value="Unassembled WGS sequence"/>
</dbReference>
<evidence type="ECO:0000313" key="2">
    <source>
        <dbReference type="Proteomes" id="UP000199371"/>
    </source>
</evidence>
<accession>A0A1H6KKU7</accession>
<dbReference type="STRING" id="173990.SAMN05660691_01186"/>
<keyword evidence="2" id="KW-1185">Reference proteome</keyword>
<evidence type="ECO:0000313" key="1">
    <source>
        <dbReference type="EMBL" id="SEH74331.1"/>
    </source>
</evidence>
<sequence length="72" mass="8036">MRLHGLGIGESGREGSIDNLLSHSARFVLKTFKAKRIINTVQELVAQQPHYFKQHDVGDGDLERLKGIIQAP</sequence>